<evidence type="ECO:0000313" key="2">
    <source>
        <dbReference type="Proteomes" id="UP000886501"/>
    </source>
</evidence>
<protein>
    <submittedName>
        <fullName evidence="1">Uncharacterized protein</fullName>
    </submittedName>
</protein>
<reference evidence="1" key="1">
    <citation type="submission" date="2019-10" db="EMBL/GenBank/DDBJ databases">
        <authorList>
            <consortium name="DOE Joint Genome Institute"/>
            <person name="Kuo A."/>
            <person name="Miyauchi S."/>
            <person name="Kiss E."/>
            <person name="Drula E."/>
            <person name="Kohler A."/>
            <person name="Sanchez-Garcia M."/>
            <person name="Andreopoulos B."/>
            <person name="Barry K.W."/>
            <person name="Bonito G."/>
            <person name="Buee M."/>
            <person name="Carver A."/>
            <person name="Chen C."/>
            <person name="Cichocki N."/>
            <person name="Clum A."/>
            <person name="Culley D."/>
            <person name="Crous P.W."/>
            <person name="Fauchery L."/>
            <person name="Girlanda M."/>
            <person name="Hayes R."/>
            <person name="Keri Z."/>
            <person name="Labutti K."/>
            <person name="Lipzen A."/>
            <person name="Lombard V."/>
            <person name="Magnuson J."/>
            <person name="Maillard F."/>
            <person name="Morin E."/>
            <person name="Murat C."/>
            <person name="Nolan M."/>
            <person name="Ohm R."/>
            <person name="Pangilinan J."/>
            <person name="Pereira M."/>
            <person name="Perotto S."/>
            <person name="Peter M."/>
            <person name="Riley R."/>
            <person name="Sitrit Y."/>
            <person name="Stielow B."/>
            <person name="Szollosi G."/>
            <person name="Zifcakova L."/>
            <person name="Stursova M."/>
            <person name="Spatafora J.W."/>
            <person name="Tedersoo L."/>
            <person name="Vaario L.-M."/>
            <person name="Yamada A."/>
            <person name="Yan M."/>
            <person name="Wang P."/>
            <person name="Xu J."/>
            <person name="Bruns T."/>
            <person name="Baldrian P."/>
            <person name="Vilgalys R."/>
            <person name="Henrissat B."/>
            <person name="Grigoriev I.V."/>
            <person name="Hibbett D."/>
            <person name="Nagy L.G."/>
            <person name="Martin F.M."/>
        </authorList>
    </citation>
    <scope>NUCLEOTIDE SEQUENCE</scope>
    <source>
        <strain evidence="1">P2</strain>
    </source>
</reference>
<dbReference type="EMBL" id="MU118694">
    <property type="protein sequence ID" value="KAF9642101.1"/>
    <property type="molecule type" value="Genomic_DNA"/>
</dbReference>
<accession>A0ACB6YXG7</accession>
<reference evidence="1" key="2">
    <citation type="journal article" date="2020" name="Nat. Commun.">
        <title>Large-scale genome sequencing of mycorrhizal fungi provides insights into the early evolution of symbiotic traits.</title>
        <authorList>
            <person name="Miyauchi S."/>
            <person name="Kiss E."/>
            <person name="Kuo A."/>
            <person name="Drula E."/>
            <person name="Kohler A."/>
            <person name="Sanchez-Garcia M."/>
            <person name="Morin E."/>
            <person name="Andreopoulos B."/>
            <person name="Barry K.W."/>
            <person name="Bonito G."/>
            <person name="Buee M."/>
            <person name="Carver A."/>
            <person name="Chen C."/>
            <person name="Cichocki N."/>
            <person name="Clum A."/>
            <person name="Culley D."/>
            <person name="Crous P.W."/>
            <person name="Fauchery L."/>
            <person name="Girlanda M."/>
            <person name="Hayes R.D."/>
            <person name="Keri Z."/>
            <person name="LaButti K."/>
            <person name="Lipzen A."/>
            <person name="Lombard V."/>
            <person name="Magnuson J."/>
            <person name="Maillard F."/>
            <person name="Murat C."/>
            <person name="Nolan M."/>
            <person name="Ohm R.A."/>
            <person name="Pangilinan J."/>
            <person name="Pereira M.F."/>
            <person name="Perotto S."/>
            <person name="Peter M."/>
            <person name="Pfister S."/>
            <person name="Riley R."/>
            <person name="Sitrit Y."/>
            <person name="Stielow J.B."/>
            <person name="Szollosi G."/>
            <person name="Zifcakova L."/>
            <person name="Stursova M."/>
            <person name="Spatafora J.W."/>
            <person name="Tedersoo L."/>
            <person name="Vaario L.M."/>
            <person name="Yamada A."/>
            <person name="Yan M."/>
            <person name="Wang P."/>
            <person name="Xu J."/>
            <person name="Bruns T."/>
            <person name="Baldrian P."/>
            <person name="Vilgalys R."/>
            <person name="Dunand C."/>
            <person name="Henrissat B."/>
            <person name="Grigoriev I.V."/>
            <person name="Hibbett D."/>
            <person name="Nagy L.G."/>
            <person name="Martin F.M."/>
        </authorList>
    </citation>
    <scope>NUCLEOTIDE SEQUENCE</scope>
    <source>
        <strain evidence="1">P2</strain>
    </source>
</reference>
<proteinExistence type="predicted"/>
<dbReference type="Proteomes" id="UP000886501">
    <property type="component" value="Unassembled WGS sequence"/>
</dbReference>
<gene>
    <name evidence="1" type="ORF">BDM02DRAFT_3193918</name>
</gene>
<comment type="caution">
    <text evidence="1">The sequence shown here is derived from an EMBL/GenBank/DDBJ whole genome shotgun (WGS) entry which is preliminary data.</text>
</comment>
<sequence>MNVIVPKNRRFEPYMRTFIVGVKRPFSTGDNSFVINTLFTSSTCIAVASPEGATKAEHRFGKLELSNEFSALDSTRNVTIPIVHVSSEDDTLVGGNTPDEQIIAQIDVPNADYTPNRIKQSGRLPGSVLVLPIRQPSSHIYPSLMLNIKFTSDGTELPGYFIFPDGHADASKLDRITILYSFVVGCTSAPYNLERTLTHKAGRWPGLHHTFQSGCTGDGNSIADILPEASPAYGRSIGRDTYTDDNLPDP</sequence>
<organism evidence="1 2">
    <name type="scientific">Thelephora ganbajun</name>
    <name type="common">Ganba fungus</name>
    <dbReference type="NCBI Taxonomy" id="370292"/>
    <lineage>
        <taxon>Eukaryota</taxon>
        <taxon>Fungi</taxon>
        <taxon>Dikarya</taxon>
        <taxon>Basidiomycota</taxon>
        <taxon>Agaricomycotina</taxon>
        <taxon>Agaricomycetes</taxon>
        <taxon>Thelephorales</taxon>
        <taxon>Thelephoraceae</taxon>
        <taxon>Thelephora</taxon>
    </lineage>
</organism>
<name>A0ACB6YXG7_THEGA</name>
<evidence type="ECO:0000313" key="1">
    <source>
        <dbReference type="EMBL" id="KAF9642101.1"/>
    </source>
</evidence>
<keyword evidence="2" id="KW-1185">Reference proteome</keyword>